<comment type="caution">
    <text evidence="4">The sequence shown here is derived from an EMBL/GenBank/DDBJ whole genome shotgun (WGS) entry which is preliminary data.</text>
</comment>
<dbReference type="OrthoDB" id="244495at2759"/>
<dbReference type="PANTHER" id="PTHR15615">
    <property type="match status" value="1"/>
</dbReference>
<dbReference type="GO" id="GO:0005634">
    <property type="term" value="C:nucleus"/>
    <property type="evidence" value="ECO:0007669"/>
    <property type="project" value="TreeGrafter"/>
</dbReference>
<dbReference type="Pfam" id="PF08613">
    <property type="entry name" value="Cyclin"/>
    <property type="match status" value="1"/>
</dbReference>
<dbReference type="Gene3D" id="1.10.472.10">
    <property type="entry name" value="Cyclin-like"/>
    <property type="match status" value="1"/>
</dbReference>
<evidence type="ECO:0000256" key="2">
    <source>
        <dbReference type="ARBA" id="ARBA00040808"/>
    </source>
</evidence>
<gene>
    <name evidence="4" type="primary">Cnppd1</name>
    <name evidence="4" type="ORF">NPIL_214731</name>
</gene>
<dbReference type="PANTHER" id="PTHR15615:SF108">
    <property type="entry name" value="PROTEIN CNPPD1"/>
    <property type="match status" value="1"/>
</dbReference>
<dbReference type="InterPro" id="IPR013922">
    <property type="entry name" value="Cyclin_PHO80-like"/>
</dbReference>
<comment type="similarity">
    <text evidence="1">Belongs to the CNPPD1 family.</text>
</comment>
<accession>A0A8X6TCI1</accession>
<proteinExistence type="inferred from homology"/>
<keyword evidence="3" id="KW-1133">Transmembrane helix</keyword>
<evidence type="ECO:0000313" key="4">
    <source>
        <dbReference type="EMBL" id="GFT01137.1"/>
    </source>
</evidence>
<evidence type="ECO:0000313" key="5">
    <source>
        <dbReference type="Proteomes" id="UP000887013"/>
    </source>
</evidence>
<feature type="transmembrane region" description="Helical" evidence="3">
    <location>
        <begin position="262"/>
        <end position="282"/>
    </location>
</feature>
<dbReference type="GO" id="GO:0016538">
    <property type="term" value="F:cyclin-dependent protein serine/threonine kinase regulator activity"/>
    <property type="evidence" value="ECO:0007669"/>
    <property type="project" value="TreeGrafter"/>
</dbReference>
<dbReference type="Proteomes" id="UP000887013">
    <property type="component" value="Unassembled WGS sequence"/>
</dbReference>
<keyword evidence="3" id="KW-0812">Transmembrane</keyword>
<dbReference type="CDD" id="cd20557">
    <property type="entry name" value="CYCLIN_ScPCL1-like"/>
    <property type="match status" value="1"/>
</dbReference>
<evidence type="ECO:0000256" key="3">
    <source>
        <dbReference type="SAM" id="Phobius"/>
    </source>
</evidence>
<keyword evidence="5" id="KW-1185">Reference proteome</keyword>
<protein>
    <recommendedName>
        <fullName evidence="2">Protein CNPPD1</fullName>
    </recommendedName>
</protein>
<dbReference type="GO" id="GO:0019901">
    <property type="term" value="F:protein kinase binding"/>
    <property type="evidence" value="ECO:0007669"/>
    <property type="project" value="InterPro"/>
</dbReference>
<evidence type="ECO:0000256" key="1">
    <source>
        <dbReference type="ARBA" id="ARBA00038508"/>
    </source>
</evidence>
<reference evidence="4" key="1">
    <citation type="submission" date="2020-08" db="EMBL/GenBank/DDBJ databases">
        <title>Multicomponent nature underlies the extraordinary mechanical properties of spider dragline silk.</title>
        <authorList>
            <person name="Kono N."/>
            <person name="Nakamura H."/>
            <person name="Mori M."/>
            <person name="Yoshida Y."/>
            <person name="Ohtoshi R."/>
            <person name="Malay A.D."/>
            <person name="Moran D.A.P."/>
            <person name="Tomita M."/>
            <person name="Numata K."/>
            <person name="Arakawa K."/>
        </authorList>
    </citation>
    <scope>NUCLEOTIDE SEQUENCE</scope>
</reference>
<organism evidence="4 5">
    <name type="scientific">Nephila pilipes</name>
    <name type="common">Giant wood spider</name>
    <name type="synonym">Nephila maculata</name>
    <dbReference type="NCBI Taxonomy" id="299642"/>
    <lineage>
        <taxon>Eukaryota</taxon>
        <taxon>Metazoa</taxon>
        <taxon>Ecdysozoa</taxon>
        <taxon>Arthropoda</taxon>
        <taxon>Chelicerata</taxon>
        <taxon>Arachnida</taxon>
        <taxon>Araneae</taxon>
        <taxon>Araneomorphae</taxon>
        <taxon>Entelegynae</taxon>
        <taxon>Araneoidea</taxon>
        <taxon>Nephilidae</taxon>
        <taxon>Nephila</taxon>
    </lineage>
</organism>
<keyword evidence="3" id="KW-0472">Membrane</keyword>
<dbReference type="GO" id="GO:0000307">
    <property type="term" value="C:cyclin-dependent protein kinase holoenzyme complex"/>
    <property type="evidence" value="ECO:0007669"/>
    <property type="project" value="TreeGrafter"/>
</dbReference>
<dbReference type="EMBL" id="BMAW01006905">
    <property type="protein sequence ID" value="GFT01137.1"/>
    <property type="molecule type" value="Genomic_DNA"/>
</dbReference>
<sequence length="413" mass="46981">MRAHNYTSLSSVSNLLSKSCLCTEFKDSPVEHFSDNCEDFDEDMYDLDELEEVFNDHLRMKKRFQRTLYAGGFDDVDDLPDHPPLALTGLALELFSKAVPNYGLDILDMDYVSATSEAARISPCVMIIAMIYLERLQIIDSEYLETVSPPGLFVVTMLVASKFLFEDEEDVVTNLMWSKVLNLDVKELNNLERDFLSAIDWRVFVSEPEYLRYLDAVEKVIAVKQSSLRNWASYSDINVIMRSPNFQKLFGIFLKKIVKVTVLWTLGYVAAAVTLYCTGLALHKLKSERLNSQDFLVQNSTVGLQTSFQSSTEKFNVSDQVPSDIQTSGQVITQSSFLIEKSGNNTLKHLNQNGNSYNCCTIAFKRKSSVYKIEITKPFSPHKLEISSTNYFKRKAQVLNDTIADGVLWLKIR</sequence>
<dbReference type="AlphaFoldDB" id="A0A8X6TCI1"/>
<name>A0A8X6TCI1_NEPPI</name>